<evidence type="ECO:0008006" key="3">
    <source>
        <dbReference type="Google" id="ProtNLM"/>
    </source>
</evidence>
<evidence type="ECO:0000313" key="2">
    <source>
        <dbReference type="EMBL" id="ABP72857.1"/>
    </source>
</evidence>
<feature type="compositionally biased region" description="Polar residues" evidence="1">
    <location>
        <begin position="626"/>
        <end position="635"/>
    </location>
</feature>
<gene>
    <name evidence="2" type="ordered locus">Rsph17025_4003</name>
</gene>
<feature type="compositionally biased region" description="Polar residues" evidence="1">
    <location>
        <begin position="608"/>
        <end position="619"/>
    </location>
</feature>
<dbReference type="SUPFAM" id="SSF53448">
    <property type="entry name" value="Nucleotide-diphospho-sugar transferases"/>
    <property type="match status" value="1"/>
</dbReference>
<sequence>MRDGDVAHYMIQPAIWPERGISTETQPYFKLSGPAGTSLTRGGFTFAPGGSVLVDGYFNLFNLGKWCDLCGPDPVSLWLRGDGRFQLTVWLAAPDCSYERLFDECVFLDGEMSLPLEGAQIQGAGILYFHLTALSEGQIEDFGWSTTVAPRHRPDLVLSVTTFKREEAVTSMVNRFRRFRAASTLRDHLRMLVVDNGQSVPIDQGEGVTILPNANLGGAGGFSRGLLEVRKAGATHCLFMDDDASMHMGAITRVWMLLAYARDPRTTVAGAMINADHRWKLWENGAVFDRGCKPLYFGCDLRQQEDVFKMEFETTAPPPPGFYGGWWFFAFPVDRARHMPFPFFVRGDDVSFSLVNDLRIVTLPGVASVQESFVDKASPQTWYLDMRSHLVHHLSLPQKSVSWGGLQRMFFSFYLRTVLRYHYDSLSAVNLAIEDVMQGPRFFAENADMAQRRKDLKEMTRTEVWTPVDFPPRYRHGKASRPLRALLLMTLNGHLLPFSNLFGSNLVLKAWAREDFRQVYGARRITYVNASRNAVYTVQRSRRRFWSESLRLVRNSLRLRRAYGRLQAEWQDGYPKLTSDEFWHRKLGLVDEGKGGVPDRSIEIKSPADQSTSPGSSLISMPGKTLRSSSSRSNP</sequence>
<dbReference type="AlphaFoldDB" id="A4WZP3"/>
<feature type="region of interest" description="Disordered" evidence="1">
    <location>
        <begin position="593"/>
        <end position="635"/>
    </location>
</feature>
<accession>A4WZP3</accession>
<dbReference type="EMBL" id="CP000663">
    <property type="protein sequence ID" value="ABP72857.1"/>
    <property type="molecule type" value="Genomic_DNA"/>
</dbReference>
<reference evidence="2" key="1">
    <citation type="submission" date="2007-04" db="EMBL/GenBank/DDBJ databases">
        <title>Complete sequence of plasmid pRSPA02 of Rhodobacter sphaeroides ATCC 17025.</title>
        <authorList>
            <consortium name="US DOE Joint Genome Institute"/>
            <person name="Copeland A."/>
            <person name="Lucas S."/>
            <person name="Lapidus A."/>
            <person name="Barry K."/>
            <person name="Detter J.C."/>
            <person name="Glavina del Rio T."/>
            <person name="Hammon N."/>
            <person name="Israni S."/>
            <person name="Dalin E."/>
            <person name="Tice H."/>
            <person name="Pitluck S."/>
            <person name="Chertkov O."/>
            <person name="Brettin T."/>
            <person name="Bruce D."/>
            <person name="Han C."/>
            <person name="Schmutz J."/>
            <person name="Larimer F."/>
            <person name="Land M."/>
            <person name="Hauser L."/>
            <person name="Kyrpides N."/>
            <person name="Kim E."/>
            <person name="Richardson P."/>
            <person name="Mackenzie C."/>
            <person name="Choudhary M."/>
            <person name="Donohue T.J."/>
            <person name="Kaplan S."/>
        </authorList>
    </citation>
    <scope>NUCLEOTIDE SEQUENCE [LARGE SCALE GENOMIC DNA]</scope>
    <source>
        <strain evidence="2">ATCC 17025</strain>
        <plasmid evidence="2">pRSPA02</plasmid>
    </source>
</reference>
<proteinExistence type="predicted"/>
<dbReference type="HOGENOM" id="CLU_019973_1_1_5"/>
<dbReference type="CAZy" id="GT2">
    <property type="family name" value="Glycosyltransferase Family 2"/>
</dbReference>
<name>A4WZP3_CERS5</name>
<organism evidence="2">
    <name type="scientific">Cereibacter sphaeroides (strain ATCC 17025 / ATH 2.4.3)</name>
    <name type="common">Rhodobacter sphaeroides</name>
    <dbReference type="NCBI Taxonomy" id="349102"/>
    <lineage>
        <taxon>Bacteria</taxon>
        <taxon>Pseudomonadati</taxon>
        <taxon>Pseudomonadota</taxon>
        <taxon>Alphaproteobacteria</taxon>
        <taxon>Rhodobacterales</taxon>
        <taxon>Paracoccaceae</taxon>
        <taxon>Cereibacter</taxon>
    </lineage>
</organism>
<dbReference type="InterPro" id="IPR029044">
    <property type="entry name" value="Nucleotide-diphossugar_trans"/>
</dbReference>
<geneLocation type="plasmid" evidence="2">
    <name>pRSPA02</name>
</geneLocation>
<protein>
    <recommendedName>
        <fullName evidence="3">Glycosyltransferase</fullName>
    </recommendedName>
</protein>
<keyword evidence="2" id="KW-0614">Plasmid</keyword>
<dbReference type="BioCyc" id="RSPH349102:G1G8M-4126-MONOMER"/>
<dbReference type="KEGG" id="rsq:Rsph17025_4003"/>
<dbReference type="Gene3D" id="3.90.550.60">
    <property type="match status" value="1"/>
</dbReference>
<evidence type="ECO:0000256" key="1">
    <source>
        <dbReference type="SAM" id="MobiDB-lite"/>
    </source>
</evidence>